<dbReference type="GeneID" id="112292053"/>
<dbReference type="OMA" id="PKEHSEH"/>
<evidence type="ECO:0000313" key="9">
    <source>
        <dbReference type="EnsemblPlants" id="Pp3c15_4480V3.1"/>
    </source>
</evidence>
<organism evidence="8">
    <name type="scientific">Physcomitrium patens</name>
    <name type="common">Spreading-leaved earth moss</name>
    <name type="synonym">Physcomitrella patens</name>
    <dbReference type="NCBI Taxonomy" id="3218"/>
    <lineage>
        <taxon>Eukaryota</taxon>
        <taxon>Viridiplantae</taxon>
        <taxon>Streptophyta</taxon>
        <taxon>Embryophyta</taxon>
        <taxon>Bryophyta</taxon>
        <taxon>Bryophytina</taxon>
        <taxon>Bryopsida</taxon>
        <taxon>Funariidae</taxon>
        <taxon>Funariales</taxon>
        <taxon>Funariaceae</taxon>
        <taxon>Physcomitrium</taxon>
    </lineage>
</organism>
<feature type="compositionally biased region" description="Polar residues" evidence="6">
    <location>
        <begin position="10"/>
        <end position="34"/>
    </location>
</feature>
<dbReference type="RefSeq" id="XP_024395921.1">
    <property type="nucleotide sequence ID" value="XM_024540153.2"/>
</dbReference>
<dbReference type="Gramene" id="Pp3c15_4480V3.4">
    <property type="protein sequence ID" value="Pp3c15_4480V3.4"/>
    <property type="gene ID" value="Pp3c15_4480"/>
</dbReference>
<feature type="region of interest" description="Disordered" evidence="6">
    <location>
        <begin position="1"/>
        <end position="34"/>
    </location>
</feature>
<protein>
    <recommendedName>
        <fullName evidence="7">HTH myb-type domain-containing protein</fullName>
    </recommendedName>
</protein>
<dbReference type="EnsemblPlants" id="Pp3c15_4480V3.4">
    <property type="protein sequence ID" value="Pp3c15_4480V3.4"/>
    <property type="gene ID" value="Pp3c15_4480"/>
</dbReference>
<feature type="region of interest" description="Disordered" evidence="6">
    <location>
        <begin position="434"/>
        <end position="524"/>
    </location>
</feature>
<feature type="compositionally biased region" description="Polar residues" evidence="6">
    <location>
        <begin position="454"/>
        <end position="466"/>
    </location>
</feature>
<dbReference type="GO" id="GO:0005634">
    <property type="term" value="C:nucleus"/>
    <property type="evidence" value="ECO:0007669"/>
    <property type="project" value="UniProtKB-SubCell"/>
</dbReference>
<dbReference type="FunFam" id="1.10.10.60:FF:000002">
    <property type="entry name" value="Myb family transcription factor"/>
    <property type="match status" value="1"/>
</dbReference>
<sequence>MGSPVDLTLGCSTQAPSSNGYYNHQNEPTHSENYLESLREVEERVRSLEEERRKVEGFKRELPLCIQLLEDAIKTWKVKLVNGKHLPLQLRSGSMDSGRNQHVMPSSPGSRPTLEDFMPFKRRWEQRDQPSESSDVEEEVRGSKRPAWLTEAPLWRQSSGCSEREGKEVQEHSEFGISEREQSSITSSQMLLSAKQRPAGAFLPFIRDQPGASSFLSRPTPRTVASAADLSLSLGERTTTPSSRNLRPSDSEVGSIDAGLQTPEVQIPKDIGVMSNGTSGAGSSSGGGNPTRKSRRCWSPELHRRFVSALHQLGGSQIATPKQIRELMKVDGLTNDEVKSHLQKYRLHTRRPSSSPQSGGMGQSPQLVVLGGIWVPPQYAASGSQPSPGFYNPSAAHSPQPNQFCPTSLPQGYSCISNSTQGAQLEMHREPIFEPPRQAGTSQSQSSPQGPLQVTSQLSGATQGPSSAAYHDESAGEEDAKSESASWKCDNPKGEELKKSNSNQGSGDGQSRAHVSEEDVNQAD</sequence>
<evidence type="ECO:0000256" key="4">
    <source>
        <dbReference type="ARBA" id="ARBA00023163"/>
    </source>
</evidence>
<dbReference type="EnsemblPlants" id="Pp3c15_4480V3.2">
    <property type="protein sequence ID" value="Pp3c15_4480V3.2"/>
    <property type="gene ID" value="Pp3c15_4480"/>
</dbReference>
<name>A0A2K1JBV9_PHYPA</name>
<feature type="compositionally biased region" description="Low complexity" evidence="6">
    <location>
        <begin position="442"/>
        <end position="453"/>
    </location>
</feature>
<evidence type="ECO:0000256" key="6">
    <source>
        <dbReference type="SAM" id="MobiDB-lite"/>
    </source>
</evidence>
<feature type="compositionally biased region" description="Basic and acidic residues" evidence="6">
    <location>
        <begin position="118"/>
        <end position="130"/>
    </location>
</feature>
<dbReference type="Pfam" id="PF00249">
    <property type="entry name" value="Myb_DNA-binding"/>
    <property type="match status" value="1"/>
</dbReference>
<dbReference type="EnsemblPlants" id="Pp3c15_4480V3.5">
    <property type="protein sequence ID" value="Pp3c15_4480V3.5"/>
    <property type="gene ID" value="Pp3c15_4480"/>
</dbReference>
<feature type="compositionally biased region" description="Basic and acidic residues" evidence="6">
    <location>
        <begin position="470"/>
        <end position="482"/>
    </location>
</feature>
<reference evidence="8 10" key="1">
    <citation type="journal article" date="2008" name="Science">
        <title>The Physcomitrella genome reveals evolutionary insights into the conquest of land by plants.</title>
        <authorList>
            <person name="Rensing S."/>
            <person name="Lang D."/>
            <person name="Zimmer A."/>
            <person name="Terry A."/>
            <person name="Salamov A."/>
            <person name="Shapiro H."/>
            <person name="Nishiyama T."/>
            <person name="Perroud P.-F."/>
            <person name="Lindquist E."/>
            <person name="Kamisugi Y."/>
            <person name="Tanahashi T."/>
            <person name="Sakakibara K."/>
            <person name="Fujita T."/>
            <person name="Oishi K."/>
            <person name="Shin-I T."/>
            <person name="Kuroki Y."/>
            <person name="Toyoda A."/>
            <person name="Suzuki Y."/>
            <person name="Hashimoto A."/>
            <person name="Yamaguchi K."/>
            <person name="Sugano A."/>
            <person name="Kohara Y."/>
            <person name="Fujiyama A."/>
            <person name="Anterola A."/>
            <person name="Aoki S."/>
            <person name="Ashton N."/>
            <person name="Barbazuk W.B."/>
            <person name="Barker E."/>
            <person name="Bennetzen J."/>
            <person name="Bezanilla M."/>
            <person name="Blankenship R."/>
            <person name="Cho S.H."/>
            <person name="Dutcher S."/>
            <person name="Estelle M."/>
            <person name="Fawcett J.A."/>
            <person name="Gundlach H."/>
            <person name="Hanada K."/>
            <person name="Heyl A."/>
            <person name="Hicks K.A."/>
            <person name="Hugh J."/>
            <person name="Lohr M."/>
            <person name="Mayer K."/>
            <person name="Melkozernov A."/>
            <person name="Murata T."/>
            <person name="Nelson D."/>
            <person name="Pils B."/>
            <person name="Prigge M."/>
            <person name="Reiss B."/>
            <person name="Renner T."/>
            <person name="Rombauts S."/>
            <person name="Rushton P."/>
            <person name="Sanderfoot A."/>
            <person name="Schween G."/>
            <person name="Shiu S.-H."/>
            <person name="Stueber K."/>
            <person name="Theodoulou F.L."/>
            <person name="Tu H."/>
            <person name="Van de Peer Y."/>
            <person name="Verrier P.J."/>
            <person name="Waters E."/>
            <person name="Wood A."/>
            <person name="Yang L."/>
            <person name="Cove D."/>
            <person name="Cuming A."/>
            <person name="Hasebe M."/>
            <person name="Lucas S."/>
            <person name="Mishler D.B."/>
            <person name="Reski R."/>
            <person name="Grigoriev I."/>
            <person name="Quatrano R.S."/>
            <person name="Boore J.L."/>
        </authorList>
    </citation>
    <scope>NUCLEOTIDE SEQUENCE [LARGE SCALE GENOMIC DNA]</scope>
    <source>
        <strain evidence="9 10">cv. Gransden 2004</strain>
    </source>
</reference>
<dbReference type="PaxDb" id="3218-PP1S83_100V6.1"/>
<feature type="region of interest" description="Disordered" evidence="6">
    <location>
        <begin position="159"/>
        <end position="188"/>
    </location>
</feature>
<feature type="compositionally biased region" description="Basic and acidic residues" evidence="6">
    <location>
        <begin position="490"/>
        <end position="499"/>
    </location>
</feature>
<dbReference type="RefSeq" id="XP_024395923.1">
    <property type="nucleotide sequence ID" value="XM_024540155.2"/>
</dbReference>
<dbReference type="EnsemblPlants" id="Pp3c15_4480V3.1">
    <property type="protein sequence ID" value="Pp3c15_4480V3.1"/>
    <property type="gene ID" value="Pp3c15_4480"/>
</dbReference>
<feature type="region of interest" description="Disordered" evidence="6">
    <location>
        <begin position="91"/>
        <end position="144"/>
    </location>
</feature>
<keyword evidence="5" id="KW-0539">Nucleus</keyword>
<dbReference type="NCBIfam" id="TIGR01557">
    <property type="entry name" value="myb_SHAQKYF"/>
    <property type="match status" value="1"/>
</dbReference>
<dbReference type="Pfam" id="PF26575">
    <property type="entry name" value="HHO5_N"/>
    <property type="match status" value="1"/>
</dbReference>
<evidence type="ECO:0000256" key="2">
    <source>
        <dbReference type="ARBA" id="ARBA00023015"/>
    </source>
</evidence>
<reference evidence="9" key="3">
    <citation type="submission" date="2020-12" db="UniProtKB">
        <authorList>
            <consortium name="EnsemblPlants"/>
        </authorList>
    </citation>
    <scope>IDENTIFICATION</scope>
</reference>
<evidence type="ECO:0000256" key="3">
    <source>
        <dbReference type="ARBA" id="ARBA00023125"/>
    </source>
</evidence>
<feature type="compositionally biased region" description="Basic and acidic residues" evidence="6">
    <location>
        <begin position="162"/>
        <end position="182"/>
    </location>
</feature>
<keyword evidence="2" id="KW-0805">Transcription regulation</keyword>
<dbReference type="AlphaFoldDB" id="A0A2K1JBV9"/>
<dbReference type="InterPro" id="IPR044787">
    <property type="entry name" value="HHO5-like"/>
</dbReference>
<reference evidence="8 10" key="2">
    <citation type="journal article" date="2018" name="Plant J.">
        <title>The Physcomitrella patens chromosome-scale assembly reveals moss genome structure and evolution.</title>
        <authorList>
            <person name="Lang D."/>
            <person name="Ullrich K.K."/>
            <person name="Murat F."/>
            <person name="Fuchs J."/>
            <person name="Jenkins J."/>
            <person name="Haas F.B."/>
            <person name="Piednoel M."/>
            <person name="Gundlach H."/>
            <person name="Van Bel M."/>
            <person name="Meyberg R."/>
            <person name="Vives C."/>
            <person name="Morata J."/>
            <person name="Symeonidi A."/>
            <person name="Hiss M."/>
            <person name="Muchero W."/>
            <person name="Kamisugi Y."/>
            <person name="Saleh O."/>
            <person name="Blanc G."/>
            <person name="Decker E.L."/>
            <person name="van Gessel N."/>
            <person name="Grimwood J."/>
            <person name="Hayes R.D."/>
            <person name="Graham S.W."/>
            <person name="Gunter L.E."/>
            <person name="McDaniel S.F."/>
            <person name="Hoernstein S.N.W."/>
            <person name="Larsson A."/>
            <person name="Li F.W."/>
            <person name="Perroud P.F."/>
            <person name="Phillips J."/>
            <person name="Ranjan P."/>
            <person name="Rokshar D.S."/>
            <person name="Rothfels C.J."/>
            <person name="Schneider L."/>
            <person name="Shu S."/>
            <person name="Stevenson D.W."/>
            <person name="Thummler F."/>
            <person name="Tillich M."/>
            <person name="Villarreal Aguilar J.C."/>
            <person name="Widiez T."/>
            <person name="Wong G.K."/>
            <person name="Wymore A."/>
            <person name="Zhang Y."/>
            <person name="Zimmer A.D."/>
            <person name="Quatrano R.S."/>
            <person name="Mayer K.F.X."/>
            <person name="Goodstein D."/>
            <person name="Casacuberta J.M."/>
            <person name="Vandepoele K."/>
            <person name="Reski R."/>
            <person name="Cuming A.C."/>
            <person name="Tuskan G.A."/>
            <person name="Maumus F."/>
            <person name="Salse J."/>
            <person name="Schmutz J."/>
            <person name="Rensing S.A."/>
        </authorList>
    </citation>
    <scope>NUCLEOTIDE SEQUENCE [LARGE SCALE GENOMIC DNA]</scope>
    <source>
        <strain evidence="9 10">cv. Gransden 2004</strain>
    </source>
</reference>
<dbReference type="OrthoDB" id="1908613at2759"/>
<dbReference type="InterPro" id="IPR009057">
    <property type="entry name" value="Homeodomain-like_sf"/>
</dbReference>
<gene>
    <name evidence="9" type="primary">LOC112292053</name>
    <name evidence="8" type="ORF">PHYPA_019301</name>
</gene>
<dbReference type="Gramene" id="Pp3c15_4480V3.5">
    <property type="protein sequence ID" value="Pp3c15_4480V3.5"/>
    <property type="gene ID" value="Pp3c15_4480"/>
</dbReference>
<proteinExistence type="predicted"/>
<feature type="compositionally biased region" description="Gly residues" evidence="6">
    <location>
        <begin position="279"/>
        <end position="289"/>
    </location>
</feature>
<dbReference type="InterPro" id="IPR058673">
    <property type="entry name" value="HHO5-like_N"/>
</dbReference>
<dbReference type="PROSITE" id="PS51294">
    <property type="entry name" value="HTH_MYB"/>
    <property type="match status" value="1"/>
</dbReference>
<dbReference type="PANTHER" id="PTHR31003">
    <property type="entry name" value="MYB FAMILY TRANSCRIPTION FACTOR"/>
    <property type="match status" value="1"/>
</dbReference>
<accession>A0A2K1JBV9</accession>
<dbReference type="Proteomes" id="UP000006727">
    <property type="component" value="Chromosome 15"/>
</dbReference>
<dbReference type="RefSeq" id="XP_024395922.1">
    <property type="nucleotide sequence ID" value="XM_024540154.2"/>
</dbReference>
<dbReference type="Gramene" id="Pp3c15_4480V3.3">
    <property type="protein sequence ID" value="Pp3c15_4480V3.3"/>
    <property type="gene ID" value="Pp3c15_4480"/>
</dbReference>
<dbReference type="Gene3D" id="1.10.10.60">
    <property type="entry name" value="Homeodomain-like"/>
    <property type="match status" value="1"/>
</dbReference>
<dbReference type="EMBL" id="ABEU02000015">
    <property type="protein sequence ID" value="PNR39023.1"/>
    <property type="molecule type" value="Genomic_DNA"/>
</dbReference>
<feature type="compositionally biased region" description="Polar residues" evidence="6">
    <location>
        <begin position="91"/>
        <end position="110"/>
    </location>
</feature>
<dbReference type="InterPro" id="IPR017930">
    <property type="entry name" value="Myb_dom"/>
</dbReference>
<evidence type="ECO:0000256" key="1">
    <source>
        <dbReference type="ARBA" id="ARBA00004123"/>
    </source>
</evidence>
<comment type="subcellular location">
    <subcellularLocation>
        <location evidence="1">Nucleus</location>
    </subcellularLocation>
</comment>
<dbReference type="GO" id="GO:0003700">
    <property type="term" value="F:DNA-binding transcription factor activity"/>
    <property type="evidence" value="ECO:0007669"/>
    <property type="project" value="InterPro"/>
</dbReference>
<feature type="compositionally biased region" description="Polar residues" evidence="6">
    <location>
        <begin position="236"/>
        <end position="248"/>
    </location>
</feature>
<evidence type="ECO:0000313" key="10">
    <source>
        <dbReference type="Proteomes" id="UP000006727"/>
    </source>
</evidence>
<evidence type="ECO:0000256" key="5">
    <source>
        <dbReference type="ARBA" id="ARBA00023242"/>
    </source>
</evidence>
<dbReference type="Gramene" id="Pp3c15_4480V3.1">
    <property type="protein sequence ID" value="Pp3c15_4480V3.1"/>
    <property type="gene ID" value="Pp3c15_4480"/>
</dbReference>
<dbReference type="InterPro" id="IPR006447">
    <property type="entry name" value="Myb_dom_plants"/>
</dbReference>
<evidence type="ECO:0000259" key="7">
    <source>
        <dbReference type="PROSITE" id="PS51294"/>
    </source>
</evidence>
<dbReference type="InterPro" id="IPR001005">
    <property type="entry name" value="SANT/Myb"/>
</dbReference>
<keyword evidence="3" id="KW-0238">DNA-binding</keyword>
<keyword evidence="4" id="KW-0804">Transcription</keyword>
<keyword evidence="10" id="KW-1185">Reference proteome</keyword>
<dbReference type="EnsemblPlants" id="Pp3c15_4480V3.3">
    <property type="protein sequence ID" value="Pp3c15_4480V3.3"/>
    <property type="gene ID" value="Pp3c15_4480"/>
</dbReference>
<feature type="region of interest" description="Disordered" evidence="6">
    <location>
        <begin position="229"/>
        <end position="296"/>
    </location>
</feature>
<dbReference type="GO" id="GO:0003677">
    <property type="term" value="F:DNA binding"/>
    <property type="evidence" value="ECO:0007669"/>
    <property type="project" value="UniProtKB-KW"/>
</dbReference>
<feature type="domain" description="HTH myb-type" evidence="7">
    <location>
        <begin position="292"/>
        <end position="350"/>
    </location>
</feature>
<dbReference type="PANTHER" id="PTHR31003:SF19">
    <property type="entry name" value="MYB FAMILY TRANSCRIPTION FACTOR EFM"/>
    <property type="match status" value="1"/>
</dbReference>
<dbReference type="SUPFAM" id="SSF46689">
    <property type="entry name" value="Homeodomain-like"/>
    <property type="match status" value="1"/>
</dbReference>
<dbReference type="Gramene" id="Pp3c15_4480V3.2">
    <property type="protein sequence ID" value="Pp3c15_4480V3.2"/>
    <property type="gene ID" value="Pp3c15_4480"/>
</dbReference>
<evidence type="ECO:0000313" key="8">
    <source>
        <dbReference type="EMBL" id="PNR39023.1"/>
    </source>
</evidence>